<dbReference type="FunFam" id="3.30.830.10:FF:000012">
    <property type="entry name" value="Protease 3"/>
    <property type="match status" value="1"/>
</dbReference>
<dbReference type="GO" id="GO:0051603">
    <property type="term" value="P:proteolysis involved in protein catabolic process"/>
    <property type="evidence" value="ECO:0007669"/>
    <property type="project" value="TreeGrafter"/>
</dbReference>
<dbReference type="Pfam" id="PF22456">
    <property type="entry name" value="PqqF-like_C_4"/>
    <property type="match status" value="1"/>
</dbReference>
<dbReference type="GeneID" id="92366877"/>
<dbReference type="Pfam" id="PF00675">
    <property type="entry name" value="Peptidase_M16"/>
    <property type="match status" value="1"/>
</dbReference>
<feature type="domain" description="Peptidase M16 middle/third" evidence="10">
    <location>
        <begin position="325"/>
        <end position="490"/>
    </location>
</feature>
<dbReference type="Proteomes" id="UP000186804">
    <property type="component" value="Unassembled WGS sequence"/>
</dbReference>
<keyword evidence="5" id="KW-0378">Hydrolase</keyword>
<evidence type="ECO:0000256" key="6">
    <source>
        <dbReference type="ARBA" id="ARBA00022833"/>
    </source>
</evidence>
<evidence type="ECO:0000256" key="2">
    <source>
        <dbReference type="ARBA" id="ARBA00007261"/>
    </source>
</evidence>
<evidence type="ECO:0000259" key="10">
    <source>
        <dbReference type="Pfam" id="PF16187"/>
    </source>
</evidence>
<comment type="cofactor">
    <cofactor evidence="1">
        <name>Zn(2+)</name>
        <dbReference type="ChEBI" id="CHEBI:29105"/>
    </cofactor>
</comment>
<dbReference type="EMBL" id="LRBS01000065">
    <property type="protein sequence ID" value="OII76413.1"/>
    <property type="molecule type" value="Genomic_DNA"/>
</dbReference>
<accession>A0A1J4MU45</accession>
<dbReference type="GO" id="GO:0043171">
    <property type="term" value="P:peptide catabolic process"/>
    <property type="evidence" value="ECO:0007669"/>
    <property type="project" value="TreeGrafter"/>
</dbReference>
<evidence type="ECO:0000256" key="5">
    <source>
        <dbReference type="ARBA" id="ARBA00022801"/>
    </source>
</evidence>
<dbReference type="PANTHER" id="PTHR43690">
    <property type="entry name" value="NARDILYSIN"/>
    <property type="match status" value="1"/>
</dbReference>
<dbReference type="InterPro" id="IPR011765">
    <property type="entry name" value="Pept_M16_N"/>
</dbReference>
<protein>
    <submittedName>
        <fullName evidence="12">Peptidase M16 inactive domain-containing protein</fullName>
    </submittedName>
</protein>
<dbReference type="Gene3D" id="3.30.830.10">
    <property type="entry name" value="Metalloenzyme, LuxS/M16 peptidase-like"/>
    <property type="match status" value="4"/>
</dbReference>
<evidence type="ECO:0000259" key="8">
    <source>
        <dbReference type="Pfam" id="PF00675"/>
    </source>
</evidence>
<evidence type="ECO:0000259" key="11">
    <source>
        <dbReference type="Pfam" id="PF22456"/>
    </source>
</evidence>
<comment type="caution">
    <text evidence="12">The sequence shown here is derived from an EMBL/GenBank/DDBJ whole genome shotgun (WGS) entry which is preliminary data.</text>
</comment>
<keyword evidence="3" id="KW-0645">Protease</keyword>
<proteinExistence type="inferred from homology"/>
<organism evidence="12 13">
    <name type="scientific">Cryptosporidium andersoni</name>
    <dbReference type="NCBI Taxonomy" id="117008"/>
    <lineage>
        <taxon>Eukaryota</taxon>
        <taxon>Sar</taxon>
        <taxon>Alveolata</taxon>
        <taxon>Apicomplexa</taxon>
        <taxon>Conoidasida</taxon>
        <taxon>Coccidia</taxon>
        <taxon>Eucoccidiorida</taxon>
        <taxon>Eimeriorina</taxon>
        <taxon>Cryptosporidiidae</taxon>
        <taxon>Cryptosporidium</taxon>
    </lineage>
</organism>
<dbReference type="GO" id="GO:0005739">
    <property type="term" value="C:mitochondrion"/>
    <property type="evidence" value="ECO:0007669"/>
    <property type="project" value="TreeGrafter"/>
</dbReference>
<keyword evidence="4" id="KW-0479">Metal-binding</keyword>
<reference evidence="12 13" key="1">
    <citation type="submission" date="2016-10" db="EMBL/GenBank/DDBJ databases">
        <title>Reductive evolution of mitochondrial metabolism and differential evolution of invasion-related proteins in Cryptosporidium.</title>
        <authorList>
            <person name="Liu S."/>
            <person name="Roellig D.M."/>
            <person name="Guo Y."/>
            <person name="Li N."/>
            <person name="Frace M.A."/>
            <person name="Tang K."/>
            <person name="Zhang L."/>
            <person name="Feng Y."/>
            <person name="Xiao L."/>
        </authorList>
    </citation>
    <scope>NUCLEOTIDE SEQUENCE [LARGE SCALE GENOMIC DNA]</scope>
    <source>
        <strain evidence="12">30847</strain>
    </source>
</reference>
<comment type="similarity">
    <text evidence="2">Belongs to the peptidase M16 family.</text>
</comment>
<dbReference type="InterPro" id="IPR011249">
    <property type="entry name" value="Metalloenz_LuxS/M16"/>
</dbReference>
<feature type="domain" description="Peptidase M16 C-terminal" evidence="9">
    <location>
        <begin position="141"/>
        <end position="310"/>
    </location>
</feature>
<dbReference type="GO" id="GO:0046872">
    <property type="term" value="F:metal ion binding"/>
    <property type="evidence" value="ECO:0007669"/>
    <property type="project" value="UniProtKB-KW"/>
</dbReference>
<dbReference type="OrthoDB" id="342973at2759"/>
<feature type="domain" description="Coenzyme PQQ synthesis protein F-like C-terminal lobe" evidence="11">
    <location>
        <begin position="894"/>
        <end position="983"/>
    </location>
</feature>
<name>A0A1J4MU45_9CRYT</name>
<feature type="domain" description="Peptidase M16 N-terminal" evidence="8">
    <location>
        <begin position="2"/>
        <end position="111"/>
    </location>
</feature>
<dbReference type="PANTHER" id="PTHR43690:SF18">
    <property type="entry name" value="INSULIN-DEGRADING ENZYME-RELATED"/>
    <property type="match status" value="1"/>
</dbReference>
<gene>
    <name evidence="12" type="ORF">cand_026930</name>
</gene>
<dbReference type="Pfam" id="PF05193">
    <property type="entry name" value="Peptidase_M16_C"/>
    <property type="match status" value="1"/>
</dbReference>
<dbReference type="AlphaFoldDB" id="A0A1J4MU45"/>
<evidence type="ECO:0000313" key="12">
    <source>
        <dbReference type="EMBL" id="OII76413.1"/>
    </source>
</evidence>
<evidence type="ECO:0000256" key="1">
    <source>
        <dbReference type="ARBA" id="ARBA00001947"/>
    </source>
</evidence>
<keyword evidence="13" id="KW-1185">Reference proteome</keyword>
<evidence type="ECO:0000256" key="4">
    <source>
        <dbReference type="ARBA" id="ARBA00022723"/>
    </source>
</evidence>
<dbReference type="SUPFAM" id="SSF63411">
    <property type="entry name" value="LuxS/MPP-like metallohydrolase"/>
    <property type="match status" value="4"/>
</dbReference>
<dbReference type="InterPro" id="IPR054734">
    <property type="entry name" value="PqqF-like_C_4"/>
</dbReference>
<evidence type="ECO:0000256" key="3">
    <source>
        <dbReference type="ARBA" id="ARBA00022670"/>
    </source>
</evidence>
<evidence type="ECO:0000259" key="9">
    <source>
        <dbReference type="Pfam" id="PF05193"/>
    </source>
</evidence>
<keyword evidence="6" id="KW-0862">Zinc</keyword>
<dbReference type="InterPro" id="IPR050626">
    <property type="entry name" value="Peptidase_M16"/>
</dbReference>
<sequence length="1036" mass="121278">MDPKSIPGLAHFLEHMLFLGTDKFPVENEYFRYLNDHGGYSNAETYDDQTVYYFSIEPTYLDGALERFSEFFKSPRFNESCLDRELNAVDNEFGSLLNSDIWRIEQVVKYLSNSTHVSNKFIVGNKETLEINPKLMGINVRDELIRFYTNYYSSNIMKLAIIGNESLSELEDIVIKYFSDIKDKNIKLMDRDETNPLNTLIGYLLRIKSINVQTTLSIIFPITYQIPLNEYDPSYYITEMLNSKTEDSLFEYIKLKGWADRLSVSCSSYKSGFSYLLIETNLTNEGKDNLIPIINAIFYTIKLLKKSKLDINFFKQLQQITDIDFKYSSQKSAVSLIHNIVYYSQYYQCKPEEILKVNYLLKEMKINYIKEILDLLEPNNMFIILSQPNFDTLKYNQIFNNEVILNNTNDNEGIHEEQYEIFLKEKYFGTEYNLQEIPKCFINKLHHINSSVILDGMDIKLPSYNKYIPTDFTIYYPIIEPQEYPMTLFNSLQEFIKYNQIGILSNQNEYNDLNVTDKIPDILGSIYYIPAHNISVPKSLINIRLIFPNINNIGDIISDVPYEFINNLSKYKIVILSQLLSLSLQLSLSSILSLSNKVGTTVLINSLFSYNYDGTPYGMEIFIDGFSHKIPLILYEFAHNLNNSSEFIKKYFNHAYDFLMKSLNNKILHSKPYKQCLMFNFGIFTKDYITPNKLLEELTNIKYQDIIHFSKIISKYSKLDGIIVGNYTPRYSVAIIKKFLEIIGNVNYLNQIPDMNFTSDIDLLIYKEKQNLDKLSNNTLLNRSGQTKENMNTNKITSKSANIHMENHLLNYNLLNDTNVKDTLISTEISNNKLPIFVNMYEMLDIYSLPGKYKNFYYFNKCTDLEDLNSAVTLILPITYCTVSNISLGLVDILFSEKFFSDLRTKQQLGYIVNSSPGNFGNIILYYLFTVQSSQYDVKYITERILDFYENKFIIRNIDMESFELARKSIISQLKIPPRSLGEIKSIYLSGIVMKRFDFNWKEIRINYLQNLKYEEFIEWKNYLLKKLKIIYQMVL</sequence>
<dbReference type="GO" id="GO:0004222">
    <property type="term" value="F:metalloendopeptidase activity"/>
    <property type="evidence" value="ECO:0007669"/>
    <property type="project" value="TreeGrafter"/>
</dbReference>
<dbReference type="GO" id="GO:0005829">
    <property type="term" value="C:cytosol"/>
    <property type="evidence" value="ECO:0007669"/>
    <property type="project" value="TreeGrafter"/>
</dbReference>
<keyword evidence="7" id="KW-0482">Metalloprotease</keyword>
<dbReference type="RefSeq" id="XP_067068259.1">
    <property type="nucleotide sequence ID" value="XM_067212921.1"/>
</dbReference>
<dbReference type="Pfam" id="PF16187">
    <property type="entry name" value="Peptidase_M16_M"/>
    <property type="match status" value="1"/>
</dbReference>
<dbReference type="InterPro" id="IPR007863">
    <property type="entry name" value="Peptidase_M16_C"/>
</dbReference>
<dbReference type="InterPro" id="IPR032632">
    <property type="entry name" value="Peptidase_M16_M"/>
</dbReference>
<evidence type="ECO:0000313" key="13">
    <source>
        <dbReference type="Proteomes" id="UP000186804"/>
    </source>
</evidence>
<dbReference type="VEuPathDB" id="CryptoDB:cand_026930"/>
<evidence type="ECO:0000256" key="7">
    <source>
        <dbReference type="ARBA" id="ARBA00023049"/>
    </source>
</evidence>